<dbReference type="InterPro" id="IPR045330">
    <property type="entry name" value="TRM3/TARBP1"/>
</dbReference>
<dbReference type="EMBL" id="JABANO010010694">
    <property type="protein sequence ID" value="KAF4744697.1"/>
    <property type="molecule type" value="Genomic_DNA"/>
</dbReference>
<evidence type="ECO:0000313" key="1">
    <source>
        <dbReference type="EMBL" id="KAF4744697.1"/>
    </source>
</evidence>
<dbReference type="Proteomes" id="UP000553632">
    <property type="component" value="Unassembled WGS sequence"/>
</dbReference>
<protein>
    <submittedName>
        <fullName evidence="1">Tar (HIV-1) RNA binding protein 1</fullName>
    </submittedName>
</protein>
<sequence>MPTSLIPMLDACVEIPQFGVIRSLNVHVTGALCIWEYTRQVRCGCSVPSA</sequence>
<organism evidence="1 2">
    <name type="scientific">Perkinsus olseni</name>
    <name type="common">Perkinsus atlanticus</name>
    <dbReference type="NCBI Taxonomy" id="32597"/>
    <lineage>
        <taxon>Eukaryota</taxon>
        <taxon>Sar</taxon>
        <taxon>Alveolata</taxon>
        <taxon>Perkinsozoa</taxon>
        <taxon>Perkinsea</taxon>
        <taxon>Perkinsida</taxon>
        <taxon>Perkinsidae</taxon>
        <taxon>Perkinsus</taxon>
    </lineage>
</organism>
<gene>
    <name evidence="1" type="primary">TARBP1</name>
    <name evidence="1" type="ORF">FOZ63_021001</name>
</gene>
<dbReference type="SUPFAM" id="SSF75217">
    <property type="entry name" value="alpha/beta knot"/>
    <property type="match status" value="1"/>
</dbReference>
<dbReference type="GO" id="GO:0030488">
    <property type="term" value="P:tRNA methylation"/>
    <property type="evidence" value="ECO:0007669"/>
    <property type="project" value="TreeGrafter"/>
</dbReference>
<dbReference type="AlphaFoldDB" id="A0A7J6TIL3"/>
<dbReference type="PANTHER" id="PTHR12029:SF11">
    <property type="entry name" value="METHYLTRANSFERASE TARBP1-RELATED"/>
    <property type="match status" value="1"/>
</dbReference>
<dbReference type="Gene3D" id="3.40.1280.10">
    <property type="match status" value="1"/>
</dbReference>
<dbReference type="InterPro" id="IPR029026">
    <property type="entry name" value="tRNA_m1G_MTases_N"/>
</dbReference>
<comment type="caution">
    <text evidence="1">The sequence shown here is derived from an EMBL/GenBank/DDBJ whole genome shotgun (WGS) entry which is preliminary data.</text>
</comment>
<keyword evidence="2" id="KW-1185">Reference proteome</keyword>
<dbReference type="GO" id="GO:0016423">
    <property type="term" value="F:tRNA (guanine) methyltransferase activity"/>
    <property type="evidence" value="ECO:0007669"/>
    <property type="project" value="TreeGrafter"/>
</dbReference>
<name>A0A7J6TIL3_PEROL</name>
<evidence type="ECO:0000313" key="2">
    <source>
        <dbReference type="Proteomes" id="UP000553632"/>
    </source>
</evidence>
<reference evidence="1 2" key="1">
    <citation type="submission" date="2020-04" db="EMBL/GenBank/DDBJ databases">
        <title>Perkinsus olseni comparative genomics.</title>
        <authorList>
            <person name="Bogema D.R."/>
        </authorList>
    </citation>
    <scope>NUCLEOTIDE SEQUENCE [LARGE SCALE GENOMIC DNA]</scope>
    <source>
        <strain evidence="1 2">ATCC PRA-207</strain>
    </source>
</reference>
<proteinExistence type="predicted"/>
<accession>A0A7J6TIL3</accession>
<dbReference type="PANTHER" id="PTHR12029">
    <property type="entry name" value="RNA METHYLTRANSFERASE"/>
    <property type="match status" value="1"/>
</dbReference>
<dbReference type="InterPro" id="IPR029028">
    <property type="entry name" value="Alpha/beta_knot_MTases"/>
</dbReference>